<evidence type="ECO:0000313" key="2">
    <source>
        <dbReference type="Proteomes" id="UP001595693"/>
    </source>
</evidence>
<name>A0ABV8D7V9_9BURK</name>
<reference evidence="2" key="1">
    <citation type="journal article" date="2019" name="Int. J. Syst. Evol. Microbiol.">
        <title>The Global Catalogue of Microorganisms (GCM) 10K type strain sequencing project: providing services to taxonomists for standard genome sequencing and annotation.</title>
        <authorList>
            <consortium name="The Broad Institute Genomics Platform"/>
            <consortium name="The Broad Institute Genome Sequencing Center for Infectious Disease"/>
            <person name="Wu L."/>
            <person name="Ma J."/>
        </authorList>
    </citation>
    <scope>NUCLEOTIDE SEQUENCE [LARGE SCALE GENOMIC DNA]</scope>
    <source>
        <strain evidence="2">CCUG 2113</strain>
    </source>
</reference>
<accession>A0ABV8D7V9</accession>
<gene>
    <name evidence="1" type="ORF">ACFOW3_06640</name>
</gene>
<dbReference type="Proteomes" id="UP001595693">
    <property type="component" value="Unassembled WGS sequence"/>
</dbReference>
<evidence type="ECO:0008006" key="3">
    <source>
        <dbReference type="Google" id="ProtNLM"/>
    </source>
</evidence>
<protein>
    <recommendedName>
        <fullName evidence="3">DUF342 domain-containing protein</fullName>
    </recommendedName>
</protein>
<sequence length="334" mass="34817">MPPFPSGEISLAPRAPAHPLATAALARDGSADQAVAHAAAATADITRHFIRAKQPCADGYRWYLRRQEGASNYQALLDDLVREGRVEDACWMLDQFGPTNDVLEVDHLEADALVFAGSVRCRGHADVGGVVRTGRSLSVLGGLRVGGALRVGEDLRVAGAVRCEGSARLHGDARVGWSLTVAQRLQCTGSLRVGGELDCGATAHVGGHCRVTQDLRVVGDLGCDGGIKVGGHLQTDAAVQAARGVWVTGDVDCKGHLQVGWGVRAGGHIHAGGAIRAGESLWAGETITAGEAYGVYAGLVVPLPDWPHSAQVCAREQPARLLSGCWTDGQGNTP</sequence>
<dbReference type="EMBL" id="JBHSAJ010000016">
    <property type="protein sequence ID" value="MFC3934298.1"/>
    <property type="molecule type" value="Genomic_DNA"/>
</dbReference>
<keyword evidence="2" id="KW-1185">Reference proteome</keyword>
<proteinExistence type="predicted"/>
<organism evidence="1 2">
    <name type="scientific">Acidovorax facilis</name>
    <dbReference type="NCBI Taxonomy" id="12917"/>
    <lineage>
        <taxon>Bacteria</taxon>
        <taxon>Pseudomonadati</taxon>
        <taxon>Pseudomonadota</taxon>
        <taxon>Betaproteobacteria</taxon>
        <taxon>Burkholderiales</taxon>
        <taxon>Comamonadaceae</taxon>
        <taxon>Acidovorax</taxon>
    </lineage>
</organism>
<comment type="caution">
    <text evidence="1">The sequence shown here is derived from an EMBL/GenBank/DDBJ whole genome shotgun (WGS) entry which is preliminary data.</text>
</comment>
<evidence type="ECO:0000313" key="1">
    <source>
        <dbReference type="EMBL" id="MFC3934298.1"/>
    </source>
</evidence>
<dbReference type="RefSeq" id="WP_082437435.1">
    <property type="nucleotide sequence ID" value="NZ_JAMXAX010000020.1"/>
</dbReference>